<gene>
    <name evidence="2" type="primary">LOC121220307</name>
</gene>
<dbReference type="InterPro" id="IPR021109">
    <property type="entry name" value="Peptidase_aspartic_dom_sf"/>
</dbReference>
<dbReference type="Gene3D" id="2.40.70.10">
    <property type="entry name" value="Acid Proteases"/>
    <property type="match status" value="1"/>
</dbReference>
<keyword evidence="1" id="KW-1185">Reference proteome</keyword>
<evidence type="ECO:0000313" key="1">
    <source>
        <dbReference type="Proteomes" id="UP000818029"/>
    </source>
</evidence>
<dbReference type="RefSeq" id="XP_040955917.1">
    <property type="nucleotide sequence ID" value="XM_041099983.1"/>
</dbReference>
<dbReference type="GeneID" id="121220307"/>
<proteinExistence type="predicted"/>
<name>A0ABM3AM46_GOSHI</name>
<accession>A0ABM3AM46</accession>
<dbReference type="Proteomes" id="UP000818029">
    <property type="component" value="Chromosome D08"/>
</dbReference>
<sequence length="173" mass="19715">MLMNKLPPKLKDPRSFTISCSIGYHYVGKTLCDLGENINIIPISILRKLGIRKARPIIVTLQLADRSCAHPKATVRTLIDVQKEKFAKFCHNNSDDDEDPFELTEAKITGELGELMETKQFEYRQGRSFKSLDFSNHSFKPPKPSIKDLLSLELKPLPLHLKYAYLGDTTHCQ</sequence>
<dbReference type="PANTHER" id="PTHR33067:SF32">
    <property type="entry name" value="ASPARTIC PEPTIDASE DDI1-TYPE DOMAIN-CONTAINING PROTEIN"/>
    <property type="match status" value="1"/>
</dbReference>
<evidence type="ECO:0000313" key="2">
    <source>
        <dbReference type="RefSeq" id="XP_040955917.1"/>
    </source>
</evidence>
<organism evidence="1 2">
    <name type="scientific">Gossypium hirsutum</name>
    <name type="common">Upland cotton</name>
    <name type="synonym">Gossypium mexicanum</name>
    <dbReference type="NCBI Taxonomy" id="3635"/>
    <lineage>
        <taxon>Eukaryota</taxon>
        <taxon>Viridiplantae</taxon>
        <taxon>Streptophyta</taxon>
        <taxon>Embryophyta</taxon>
        <taxon>Tracheophyta</taxon>
        <taxon>Spermatophyta</taxon>
        <taxon>Magnoliopsida</taxon>
        <taxon>eudicotyledons</taxon>
        <taxon>Gunneridae</taxon>
        <taxon>Pentapetalae</taxon>
        <taxon>rosids</taxon>
        <taxon>malvids</taxon>
        <taxon>Malvales</taxon>
        <taxon>Malvaceae</taxon>
        <taxon>Malvoideae</taxon>
        <taxon>Gossypium</taxon>
    </lineage>
</organism>
<reference evidence="2" key="2">
    <citation type="submission" date="2025-08" db="UniProtKB">
        <authorList>
            <consortium name="RefSeq"/>
        </authorList>
    </citation>
    <scope>IDENTIFICATION</scope>
</reference>
<protein>
    <submittedName>
        <fullName evidence="2">Uncharacterized protein</fullName>
    </submittedName>
</protein>
<reference evidence="1" key="1">
    <citation type="journal article" date="2020" name="Nat. Genet.">
        <title>Genomic diversifications of five Gossypium allopolyploid species and their impact on cotton improvement.</title>
        <authorList>
            <person name="Chen Z.J."/>
            <person name="Sreedasyam A."/>
            <person name="Ando A."/>
            <person name="Song Q."/>
            <person name="De Santiago L.M."/>
            <person name="Hulse-Kemp A.M."/>
            <person name="Ding M."/>
            <person name="Ye W."/>
            <person name="Kirkbride R.C."/>
            <person name="Jenkins J."/>
            <person name="Plott C."/>
            <person name="Lovell J."/>
            <person name="Lin Y.M."/>
            <person name="Vaughn R."/>
            <person name="Liu B."/>
            <person name="Simpson S."/>
            <person name="Scheffler B.E."/>
            <person name="Wen L."/>
            <person name="Saski C.A."/>
            <person name="Grover C.E."/>
            <person name="Hu G."/>
            <person name="Conover J.L."/>
            <person name="Carlson J.W."/>
            <person name="Shu S."/>
            <person name="Boston L.B."/>
            <person name="Williams M."/>
            <person name="Peterson D.G."/>
            <person name="McGee K."/>
            <person name="Jones D.C."/>
            <person name="Wendel J.F."/>
            <person name="Stelly D.M."/>
            <person name="Grimwood J."/>
            <person name="Schmutz J."/>
        </authorList>
    </citation>
    <scope>NUCLEOTIDE SEQUENCE [LARGE SCALE GENOMIC DNA]</scope>
    <source>
        <strain evidence="1">cv. TM-1</strain>
    </source>
</reference>
<dbReference type="PANTHER" id="PTHR33067">
    <property type="entry name" value="RNA-DIRECTED DNA POLYMERASE-RELATED"/>
    <property type="match status" value="1"/>
</dbReference>